<name>A0A285ZWK6_9SPHI</name>
<dbReference type="InterPro" id="IPR036286">
    <property type="entry name" value="LexA/Signal_pep-like_sf"/>
</dbReference>
<dbReference type="Proteomes" id="UP000219281">
    <property type="component" value="Unassembled WGS sequence"/>
</dbReference>
<evidence type="ECO:0000313" key="2">
    <source>
        <dbReference type="EMBL" id="SOD14008.1"/>
    </source>
</evidence>
<dbReference type="PANTHER" id="PTHR33516:SF2">
    <property type="entry name" value="LEXA REPRESSOR-RELATED"/>
    <property type="match status" value="1"/>
</dbReference>
<dbReference type="PANTHER" id="PTHR33516">
    <property type="entry name" value="LEXA REPRESSOR"/>
    <property type="match status" value="1"/>
</dbReference>
<feature type="domain" description="Peptidase S24/S26A/S26B/S26C" evidence="1">
    <location>
        <begin position="17"/>
        <end position="133"/>
    </location>
</feature>
<dbReference type="SUPFAM" id="SSF51306">
    <property type="entry name" value="LexA/Signal peptidase"/>
    <property type="match status" value="1"/>
</dbReference>
<sequence>MKEITLYQKGSATILIPLFTERIHAGFESPAADYEEASIDLNDYVSKYPEATFFARVEGDCMIGSGILPDDLLVVDRSLVQQNGDVVVGEYNGEFILRSYYKKGSRVFLMPDNKMYKPIELTDGMVFNIWGVVPHTIYNQRRRNGGRVNRFEQLLR</sequence>
<accession>A0A285ZWK6</accession>
<dbReference type="RefSeq" id="WP_097130201.1">
    <property type="nucleotide sequence ID" value="NZ_OCMT01000002.1"/>
</dbReference>
<dbReference type="OrthoDB" id="9787787at2"/>
<keyword evidence="3" id="KW-1185">Reference proteome</keyword>
<protein>
    <submittedName>
        <fullName evidence="2">DNA polymerase V</fullName>
    </submittedName>
</protein>
<dbReference type="InterPro" id="IPR015927">
    <property type="entry name" value="Peptidase_S24_S26A/B/C"/>
</dbReference>
<dbReference type="NCBIfam" id="NF007621">
    <property type="entry name" value="PRK10276.1"/>
    <property type="match status" value="1"/>
</dbReference>
<dbReference type="CDD" id="cd06529">
    <property type="entry name" value="S24_LexA-like"/>
    <property type="match status" value="1"/>
</dbReference>
<dbReference type="AlphaFoldDB" id="A0A285ZWK6"/>
<dbReference type="InterPro" id="IPR039418">
    <property type="entry name" value="LexA-like"/>
</dbReference>
<evidence type="ECO:0000259" key="1">
    <source>
        <dbReference type="Pfam" id="PF00717"/>
    </source>
</evidence>
<proteinExistence type="predicted"/>
<dbReference type="Pfam" id="PF00717">
    <property type="entry name" value="Peptidase_S24"/>
    <property type="match status" value="1"/>
</dbReference>
<organism evidence="2 3">
    <name type="scientific">Pedobacter xixiisoli</name>
    <dbReference type="NCBI Taxonomy" id="1476464"/>
    <lineage>
        <taxon>Bacteria</taxon>
        <taxon>Pseudomonadati</taxon>
        <taxon>Bacteroidota</taxon>
        <taxon>Sphingobacteriia</taxon>
        <taxon>Sphingobacteriales</taxon>
        <taxon>Sphingobacteriaceae</taxon>
        <taxon>Pedobacter</taxon>
    </lineage>
</organism>
<reference evidence="3" key="1">
    <citation type="submission" date="2017-09" db="EMBL/GenBank/DDBJ databases">
        <authorList>
            <person name="Varghese N."/>
            <person name="Submissions S."/>
        </authorList>
    </citation>
    <scope>NUCLEOTIDE SEQUENCE [LARGE SCALE GENOMIC DNA]</scope>
    <source>
        <strain evidence="3">CGMCC 1.12803</strain>
    </source>
</reference>
<dbReference type="InterPro" id="IPR050077">
    <property type="entry name" value="LexA_repressor"/>
</dbReference>
<dbReference type="EMBL" id="OCMT01000002">
    <property type="protein sequence ID" value="SOD14008.1"/>
    <property type="molecule type" value="Genomic_DNA"/>
</dbReference>
<gene>
    <name evidence="2" type="ORF">SAMN06297358_1356</name>
</gene>
<evidence type="ECO:0000313" key="3">
    <source>
        <dbReference type="Proteomes" id="UP000219281"/>
    </source>
</evidence>
<dbReference type="Gene3D" id="2.10.109.10">
    <property type="entry name" value="Umud Fragment, subunit A"/>
    <property type="match status" value="1"/>
</dbReference>